<dbReference type="GO" id="GO:0005886">
    <property type="term" value="C:plasma membrane"/>
    <property type="evidence" value="ECO:0007669"/>
    <property type="project" value="TreeGrafter"/>
</dbReference>
<dbReference type="EMBL" id="KN847521">
    <property type="protein sequence ID" value="KIV94839.1"/>
    <property type="molecule type" value="Genomic_DNA"/>
</dbReference>
<dbReference type="InterPro" id="IPR003689">
    <property type="entry name" value="ZIP"/>
</dbReference>
<feature type="transmembrane region" description="Helical" evidence="6">
    <location>
        <begin position="430"/>
        <end position="453"/>
    </location>
</feature>
<evidence type="ECO:0000256" key="4">
    <source>
        <dbReference type="ARBA" id="ARBA00023136"/>
    </source>
</evidence>
<dbReference type="AlphaFoldDB" id="A0A0D1ZLM1"/>
<evidence type="ECO:0000256" key="5">
    <source>
        <dbReference type="SAM" id="MobiDB-lite"/>
    </source>
</evidence>
<dbReference type="OrthoDB" id="448280at2759"/>
<evidence type="ECO:0000313" key="7">
    <source>
        <dbReference type="EMBL" id="KIV94839.1"/>
    </source>
</evidence>
<feature type="transmembrane region" description="Helical" evidence="6">
    <location>
        <begin position="179"/>
        <end position="202"/>
    </location>
</feature>
<proteinExistence type="predicted"/>
<dbReference type="PANTHER" id="PTHR11040:SF55">
    <property type="entry name" value="MEMBRANE ZINC ION TRANSPORTER, PUTATIVE (AFU_ORTHOLOGUE AFUA_6G00470)-RELATED"/>
    <property type="match status" value="1"/>
</dbReference>
<keyword evidence="2 6" id="KW-0812">Transmembrane</keyword>
<dbReference type="PANTHER" id="PTHR11040">
    <property type="entry name" value="ZINC/IRON TRANSPORTER"/>
    <property type="match status" value="1"/>
</dbReference>
<feature type="transmembrane region" description="Helical" evidence="6">
    <location>
        <begin position="465"/>
        <end position="485"/>
    </location>
</feature>
<dbReference type="Proteomes" id="UP000054302">
    <property type="component" value="Unassembled WGS sequence"/>
</dbReference>
<feature type="transmembrane region" description="Helical" evidence="6">
    <location>
        <begin position="214"/>
        <end position="236"/>
    </location>
</feature>
<feature type="transmembrane region" description="Helical" evidence="6">
    <location>
        <begin position="258"/>
        <end position="278"/>
    </location>
</feature>
<sequence>MNCPSRVDETVLHPDWNQNPPFLAPDLTTRQDLDGIANAREHKYGELGSGNDLDGSGDGFLPQFYDHSEKIDLPSSPRREGSPLKDFGTSFKGQLTSRLKLTNLGLEPCLQSKPTLSCSLGSGLFLTLINGGMLCAHYGLFSKPANHTLEDPFVASSETYRLKKRDACRDGSEEDTYNLPLHIGAVFIVLFVSGSACAFPLLALKVPRLRIPSIFLFAARHFGTGVLIATAFVHLLPTAFIMLGNECLGDFWTSDYDAMPGAIALAAVFFVTLIEMVFTPVRSCYPSSSTASATNIENTSQSPENALADSSPQPRTNPSNDDEVPMRNLGLLKGRSSSVGQRVSRLAENAEIAELSERDQLQQVSSKADPDFSGKENPDVFKVPVHFEIELTPEQKQRKAVMQCVLLELGILFHSVFIGMALSVSTGSDFVVLLIAIVFHQTFEGLALGSRIADIKWEKRAIQPWLMALAYGCTTPVGQALGLGLHTLYHPESKTGLLLVGIMNAISAGLLVYASLVELLSEDFLSDASWRVLRGRRRVYACLLVFFGAFGMSVVGAWA</sequence>
<name>A0A0D1ZLM1_EXOME</name>
<evidence type="ECO:0000256" key="2">
    <source>
        <dbReference type="ARBA" id="ARBA00022692"/>
    </source>
</evidence>
<gene>
    <name evidence="7" type="ORF">PV10_02569</name>
</gene>
<feature type="compositionally biased region" description="Basic and acidic residues" evidence="5">
    <location>
        <begin position="1"/>
        <end position="12"/>
    </location>
</feature>
<keyword evidence="3 6" id="KW-1133">Transmembrane helix</keyword>
<dbReference type="GO" id="GO:0005385">
    <property type="term" value="F:zinc ion transmembrane transporter activity"/>
    <property type="evidence" value="ECO:0007669"/>
    <property type="project" value="TreeGrafter"/>
</dbReference>
<keyword evidence="4 6" id="KW-0472">Membrane</keyword>
<evidence type="ECO:0000256" key="6">
    <source>
        <dbReference type="SAM" id="Phobius"/>
    </source>
</evidence>
<evidence type="ECO:0000256" key="1">
    <source>
        <dbReference type="ARBA" id="ARBA00004141"/>
    </source>
</evidence>
<organism evidence="7 8">
    <name type="scientific">Exophiala mesophila</name>
    <name type="common">Black yeast-like fungus</name>
    <dbReference type="NCBI Taxonomy" id="212818"/>
    <lineage>
        <taxon>Eukaryota</taxon>
        <taxon>Fungi</taxon>
        <taxon>Dikarya</taxon>
        <taxon>Ascomycota</taxon>
        <taxon>Pezizomycotina</taxon>
        <taxon>Eurotiomycetes</taxon>
        <taxon>Chaetothyriomycetidae</taxon>
        <taxon>Chaetothyriales</taxon>
        <taxon>Herpotrichiellaceae</taxon>
        <taxon>Exophiala</taxon>
    </lineage>
</organism>
<dbReference type="GeneID" id="27320414"/>
<protein>
    <recommendedName>
        <fullName evidence="9">Zinc-regulated transporter 2</fullName>
    </recommendedName>
</protein>
<evidence type="ECO:0008006" key="9">
    <source>
        <dbReference type="Google" id="ProtNLM"/>
    </source>
</evidence>
<dbReference type="STRING" id="212818.A0A0D1ZLM1"/>
<dbReference type="RefSeq" id="XP_016226413.1">
    <property type="nucleotide sequence ID" value="XM_016366895.1"/>
</dbReference>
<evidence type="ECO:0000313" key="8">
    <source>
        <dbReference type="Proteomes" id="UP000054302"/>
    </source>
</evidence>
<keyword evidence="8" id="KW-1185">Reference proteome</keyword>
<feature type="transmembrane region" description="Helical" evidence="6">
    <location>
        <begin position="405"/>
        <end position="424"/>
    </location>
</feature>
<reference evidence="7 8" key="1">
    <citation type="submission" date="2015-01" db="EMBL/GenBank/DDBJ databases">
        <title>The Genome Sequence of Exophiala mesophila CBS40295.</title>
        <authorList>
            <consortium name="The Broad Institute Genomics Platform"/>
            <person name="Cuomo C."/>
            <person name="de Hoog S."/>
            <person name="Gorbushina A."/>
            <person name="Stielow B."/>
            <person name="Teixiera M."/>
            <person name="Abouelleil A."/>
            <person name="Chapman S.B."/>
            <person name="Priest M."/>
            <person name="Young S.K."/>
            <person name="Wortman J."/>
            <person name="Nusbaum C."/>
            <person name="Birren B."/>
        </authorList>
    </citation>
    <scope>NUCLEOTIDE SEQUENCE [LARGE SCALE GENOMIC DNA]</scope>
    <source>
        <strain evidence="7 8">CBS 40295</strain>
    </source>
</reference>
<feature type="transmembrane region" description="Helical" evidence="6">
    <location>
        <begin position="539"/>
        <end position="558"/>
    </location>
</feature>
<feature type="transmembrane region" description="Helical" evidence="6">
    <location>
        <begin position="120"/>
        <end position="141"/>
    </location>
</feature>
<evidence type="ECO:0000256" key="3">
    <source>
        <dbReference type="ARBA" id="ARBA00022989"/>
    </source>
</evidence>
<feature type="region of interest" description="Disordered" evidence="5">
    <location>
        <begin position="289"/>
        <end position="327"/>
    </location>
</feature>
<feature type="compositionally biased region" description="Polar residues" evidence="5">
    <location>
        <begin position="289"/>
        <end position="319"/>
    </location>
</feature>
<dbReference type="VEuPathDB" id="FungiDB:PV10_02569"/>
<comment type="subcellular location">
    <subcellularLocation>
        <location evidence="1">Membrane</location>
        <topology evidence="1">Multi-pass membrane protein</topology>
    </subcellularLocation>
</comment>
<accession>A0A0D1ZLM1</accession>
<feature type="transmembrane region" description="Helical" evidence="6">
    <location>
        <begin position="497"/>
        <end position="519"/>
    </location>
</feature>
<feature type="region of interest" description="Disordered" evidence="5">
    <location>
        <begin position="1"/>
        <end position="24"/>
    </location>
</feature>
<dbReference type="Pfam" id="PF02535">
    <property type="entry name" value="Zip"/>
    <property type="match status" value="1"/>
</dbReference>